<organism evidence="1 2">
    <name type="scientific">Vitis vinifera</name>
    <name type="common">Grape</name>
    <dbReference type="NCBI Taxonomy" id="29760"/>
    <lineage>
        <taxon>Eukaryota</taxon>
        <taxon>Viridiplantae</taxon>
        <taxon>Streptophyta</taxon>
        <taxon>Embryophyta</taxon>
        <taxon>Tracheophyta</taxon>
        <taxon>Spermatophyta</taxon>
        <taxon>Magnoliopsida</taxon>
        <taxon>eudicotyledons</taxon>
        <taxon>Gunneridae</taxon>
        <taxon>Pentapetalae</taxon>
        <taxon>rosids</taxon>
        <taxon>Vitales</taxon>
        <taxon>Vitaceae</taxon>
        <taxon>Viteae</taxon>
        <taxon>Vitis</taxon>
    </lineage>
</organism>
<name>A0A438HXC4_VITVI</name>
<gene>
    <name evidence="1" type="ORF">CK203_040247</name>
</gene>
<evidence type="ECO:0000313" key="1">
    <source>
        <dbReference type="EMBL" id="RVW89107.1"/>
    </source>
</evidence>
<dbReference type="Proteomes" id="UP000288805">
    <property type="component" value="Unassembled WGS sequence"/>
</dbReference>
<protein>
    <submittedName>
        <fullName evidence="1">Uncharacterized protein</fullName>
    </submittedName>
</protein>
<dbReference type="EMBL" id="QGNW01000167">
    <property type="protein sequence ID" value="RVW89107.1"/>
    <property type="molecule type" value="Genomic_DNA"/>
</dbReference>
<reference evidence="1 2" key="1">
    <citation type="journal article" date="2018" name="PLoS Genet.">
        <title>Population sequencing reveals clonal diversity and ancestral inbreeding in the grapevine cultivar Chardonnay.</title>
        <authorList>
            <person name="Roach M.J."/>
            <person name="Johnson D.L."/>
            <person name="Bohlmann J."/>
            <person name="van Vuuren H.J."/>
            <person name="Jones S.J."/>
            <person name="Pretorius I.S."/>
            <person name="Schmidt S.A."/>
            <person name="Borneman A.R."/>
        </authorList>
    </citation>
    <scope>NUCLEOTIDE SEQUENCE [LARGE SCALE GENOMIC DNA]</scope>
    <source>
        <strain evidence="2">cv. Chardonnay</strain>
        <tissue evidence="1">Leaf</tissue>
    </source>
</reference>
<dbReference type="AlphaFoldDB" id="A0A438HXC4"/>
<sequence length="47" mass="5481">MGRCTDDKPYAPFFWVSQEKAKSLRIPLHSSRREEVNEEGVEAQQTE</sequence>
<accession>A0A438HXC4</accession>
<comment type="caution">
    <text evidence="1">The sequence shown here is derived from an EMBL/GenBank/DDBJ whole genome shotgun (WGS) entry which is preliminary data.</text>
</comment>
<proteinExistence type="predicted"/>
<evidence type="ECO:0000313" key="2">
    <source>
        <dbReference type="Proteomes" id="UP000288805"/>
    </source>
</evidence>